<dbReference type="OrthoDB" id="10562618at2759"/>
<dbReference type="EMBL" id="JRKL02002844">
    <property type="protein sequence ID" value="KAF3957364.1"/>
    <property type="molecule type" value="Genomic_DNA"/>
</dbReference>
<reference evidence="1" key="1">
    <citation type="submission" date="2020-03" db="EMBL/GenBank/DDBJ databases">
        <title>Castanea mollissima Vanexum genome sequencing.</title>
        <authorList>
            <person name="Staton M."/>
        </authorList>
    </citation>
    <scope>NUCLEOTIDE SEQUENCE</scope>
    <source>
        <tissue evidence="1">Leaf</tissue>
    </source>
</reference>
<dbReference type="Proteomes" id="UP000737018">
    <property type="component" value="Unassembled WGS sequence"/>
</dbReference>
<evidence type="ECO:0000313" key="1">
    <source>
        <dbReference type="EMBL" id="KAF3957364.1"/>
    </source>
</evidence>
<accession>A0A8J4R3B9</accession>
<gene>
    <name evidence="1" type="ORF">CMV_017617</name>
</gene>
<proteinExistence type="predicted"/>
<keyword evidence="2" id="KW-1185">Reference proteome</keyword>
<protein>
    <submittedName>
        <fullName evidence="1">Uncharacterized protein</fullName>
    </submittedName>
</protein>
<dbReference type="AlphaFoldDB" id="A0A8J4R3B9"/>
<sequence>MEITYTTLMIHNWPQPALNQLQIKTNHEISRGKLIVNHGTVFGNLLFEIQHSIFELDIILYSVLNFFKSDEKILKLLFNHFESEEEGVSNVETERLGKIALIEPEKLVTALKGLL</sequence>
<organism evidence="1 2">
    <name type="scientific">Castanea mollissima</name>
    <name type="common">Chinese chestnut</name>
    <dbReference type="NCBI Taxonomy" id="60419"/>
    <lineage>
        <taxon>Eukaryota</taxon>
        <taxon>Viridiplantae</taxon>
        <taxon>Streptophyta</taxon>
        <taxon>Embryophyta</taxon>
        <taxon>Tracheophyta</taxon>
        <taxon>Spermatophyta</taxon>
        <taxon>Magnoliopsida</taxon>
        <taxon>eudicotyledons</taxon>
        <taxon>Gunneridae</taxon>
        <taxon>Pentapetalae</taxon>
        <taxon>rosids</taxon>
        <taxon>fabids</taxon>
        <taxon>Fagales</taxon>
        <taxon>Fagaceae</taxon>
        <taxon>Castanea</taxon>
    </lineage>
</organism>
<name>A0A8J4R3B9_9ROSI</name>
<evidence type="ECO:0000313" key="2">
    <source>
        <dbReference type="Proteomes" id="UP000737018"/>
    </source>
</evidence>
<comment type="caution">
    <text evidence="1">The sequence shown here is derived from an EMBL/GenBank/DDBJ whole genome shotgun (WGS) entry which is preliminary data.</text>
</comment>